<dbReference type="InterPro" id="IPR016024">
    <property type="entry name" value="ARM-type_fold"/>
</dbReference>
<proteinExistence type="predicted"/>
<protein>
    <submittedName>
        <fullName evidence="1">3-methyladenine DNA glycosylase AlkD</fullName>
    </submittedName>
</protein>
<dbReference type="RefSeq" id="WP_307336857.1">
    <property type="nucleotide sequence ID" value="NZ_JAUSUD010000002.1"/>
</dbReference>
<dbReference type="SUPFAM" id="SSF48371">
    <property type="entry name" value="ARM repeat"/>
    <property type="match status" value="1"/>
</dbReference>
<accession>A0ABT9ZAQ0</accession>
<dbReference type="Proteomes" id="UP001234495">
    <property type="component" value="Unassembled WGS sequence"/>
</dbReference>
<comment type="caution">
    <text evidence="1">The sequence shown here is derived from an EMBL/GenBank/DDBJ whole genome shotgun (WGS) entry which is preliminary data.</text>
</comment>
<gene>
    <name evidence="1" type="ORF">J2S19_000580</name>
</gene>
<sequence>MGTDWKLSYLQPLIQSYYEHHDEQYAEWSKQYLRNQFEFIGIRTPKRRQLTKNFLENNGLPPKEKLKEVIQALWNMDEREFQKAALDILEKCKRQLKGEDIRWISQLIVEKSWWDTVDVLAPHIIANLFLTYPQYTSQYVESWIEDDNIWLQRSAIISQLFYKEKTDEKLLSHCVLRRANSDEFFVQKAIGWALRQYAKTNPDYVRSFVADNDLKPLSKREALKNLSI</sequence>
<dbReference type="Gene3D" id="1.25.10.90">
    <property type="match status" value="1"/>
</dbReference>
<dbReference type="InterPro" id="IPR014825">
    <property type="entry name" value="DNA_alkylation"/>
</dbReference>
<keyword evidence="2" id="KW-1185">Reference proteome</keyword>
<organism evidence="1 2">
    <name type="scientific">Metabacillus malikii</name>
    <dbReference type="NCBI Taxonomy" id="1504265"/>
    <lineage>
        <taxon>Bacteria</taxon>
        <taxon>Bacillati</taxon>
        <taxon>Bacillota</taxon>
        <taxon>Bacilli</taxon>
        <taxon>Bacillales</taxon>
        <taxon>Bacillaceae</taxon>
        <taxon>Metabacillus</taxon>
    </lineage>
</organism>
<dbReference type="CDD" id="cd07064">
    <property type="entry name" value="AlkD_like_1"/>
    <property type="match status" value="1"/>
</dbReference>
<evidence type="ECO:0000313" key="1">
    <source>
        <dbReference type="EMBL" id="MDQ0229329.1"/>
    </source>
</evidence>
<dbReference type="PANTHER" id="PTHR34070:SF1">
    <property type="entry name" value="DNA ALKYLATION REPAIR PROTEIN"/>
    <property type="match status" value="1"/>
</dbReference>
<reference evidence="1 2" key="1">
    <citation type="submission" date="2023-07" db="EMBL/GenBank/DDBJ databases">
        <title>Genomic Encyclopedia of Type Strains, Phase IV (KMG-IV): sequencing the most valuable type-strain genomes for metagenomic binning, comparative biology and taxonomic classification.</title>
        <authorList>
            <person name="Goeker M."/>
        </authorList>
    </citation>
    <scope>NUCLEOTIDE SEQUENCE [LARGE SCALE GENOMIC DNA]</scope>
    <source>
        <strain evidence="1 2">DSM 29005</strain>
    </source>
</reference>
<evidence type="ECO:0000313" key="2">
    <source>
        <dbReference type="Proteomes" id="UP001234495"/>
    </source>
</evidence>
<name>A0ABT9ZAQ0_9BACI</name>
<dbReference type="EMBL" id="JAUSUD010000002">
    <property type="protein sequence ID" value="MDQ0229329.1"/>
    <property type="molecule type" value="Genomic_DNA"/>
</dbReference>
<dbReference type="PANTHER" id="PTHR34070">
    <property type="entry name" value="ARMADILLO-TYPE FOLD"/>
    <property type="match status" value="1"/>
</dbReference>
<dbReference type="Pfam" id="PF08713">
    <property type="entry name" value="DNA_alkylation"/>
    <property type="match status" value="1"/>
</dbReference>